<feature type="domain" description="DUF4910" evidence="4">
    <location>
        <begin position="8"/>
        <end position="344"/>
    </location>
</feature>
<dbReference type="AlphaFoldDB" id="A0A399D112"/>
<reference evidence="5 6" key="1">
    <citation type="journal article" date="2015" name="Int. J. Syst. Evol. Microbiol.">
        <title>Mariniphaga sediminis sp. nov., isolated from coastal sediment.</title>
        <authorList>
            <person name="Wang F.Q."/>
            <person name="Shen Q.Y."/>
            <person name="Chen G.J."/>
            <person name="Du Z.J."/>
        </authorList>
    </citation>
    <scope>NUCLEOTIDE SEQUENCE [LARGE SCALE GENOMIC DNA]</scope>
    <source>
        <strain evidence="5 6">SY21</strain>
    </source>
</reference>
<proteinExistence type="predicted"/>
<evidence type="ECO:0000313" key="5">
    <source>
        <dbReference type="EMBL" id="RIH65695.1"/>
    </source>
</evidence>
<dbReference type="GO" id="GO:0046872">
    <property type="term" value="F:metal ion binding"/>
    <property type="evidence" value="ECO:0007669"/>
    <property type="project" value="UniProtKB-KW"/>
</dbReference>
<dbReference type="Pfam" id="PF16221">
    <property type="entry name" value="HTH_47"/>
    <property type="match status" value="1"/>
</dbReference>
<feature type="domain" description="DUF2172" evidence="2">
    <location>
        <begin position="58"/>
        <end position="149"/>
    </location>
</feature>
<dbReference type="InterPro" id="IPR032610">
    <property type="entry name" value="DUF2172"/>
</dbReference>
<feature type="binding site" evidence="1">
    <location>
        <position position="178"/>
    </location>
    <ligand>
        <name>Zn(2+)</name>
        <dbReference type="ChEBI" id="CHEBI:29105"/>
    </ligand>
</feature>
<comment type="cofactor">
    <cofactor evidence="1">
        <name>Zn(2+)</name>
        <dbReference type="ChEBI" id="CHEBI:29105"/>
    </cofactor>
    <text evidence="1">Binds 1 zinc ion per subunit.</text>
</comment>
<comment type="caution">
    <text evidence="5">The sequence shown here is derived from an EMBL/GenBank/DDBJ whole genome shotgun (WGS) entry which is preliminary data.</text>
</comment>
<keyword evidence="1" id="KW-0479">Metal-binding</keyword>
<feature type="domain" description="UCP01524 winged helix-turn-helix" evidence="3">
    <location>
        <begin position="347"/>
        <end position="421"/>
    </location>
</feature>
<dbReference type="Pfam" id="PF16254">
    <property type="entry name" value="DUF4910"/>
    <property type="match status" value="1"/>
</dbReference>
<evidence type="ECO:0000256" key="1">
    <source>
        <dbReference type="PIRSR" id="PIRSR015244-50"/>
    </source>
</evidence>
<evidence type="ECO:0000259" key="3">
    <source>
        <dbReference type="Pfam" id="PF16221"/>
    </source>
</evidence>
<organism evidence="5 6">
    <name type="scientific">Mariniphaga sediminis</name>
    <dbReference type="NCBI Taxonomy" id="1628158"/>
    <lineage>
        <taxon>Bacteria</taxon>
        <taxon>Pseudomonadati</taxon>
        <taxon>Bacteroidota</taxon>
        <taxon>Bacteroidia</taxon>
        <taxon>Marinilabiliales</taxon>
        <taxon>Prolixibacteraceae</taxon>
        <taxon>Mariniphaga</taxon>
    </lineage>
</organism>
<dbReference type="OrthoDB" id="9765654at2"/>
<dbReference type="Pfam" id="PF09940">
    <property type="entry name" value="DUF2172"/>
    <property type="match status" value="1"/>
</dbReference>
<protein>
    <submittedName>
        <fullName evidence="5">DUF4910 domain-containing protein</fullName>
    </submittedName>
</protein>
<name>A0A399D112_9BACT</name>
<keyword evidence="1" id="KW-0862">Zinc</keyword>
<dbReference type="SUPFAM" id="SSF53187">
    <property type="entry name" value="Zn-dependent exopeptidases"/>
    <property type="match status" value="1"/>
</dbReference>
<dbReference type="PIRSF" id="PIRSF015244">
    <property type="entry name" value="UCP015244"/>
    <property type="match status" value="1"/>
</dbReference>
<feature type="binding site" evidence="1">
    <location>
        <position position="313"/>
    </location>
    <ligand>
        <name>Zn(2+)</name>
        <dbReference type="ChEBI" id="CHEBI:29105"/>
    </ligand>
</feature>
<dbReference type="Gene3D" id="3.50.30.90">
    <property type="match status" value="1"/>
</dbReference>
<sequence length="424" mass="48480">MNSGHLMFELAKRLYPICRSITGNGVRETLSIVKEIIPLEMVEVPSGTKVLDWEVPEEWNIGDAWIKNSAGEKIIDFKQLNLHVLNYSTPVDRQVGLKELKEHVFTLPEYPEWVPYRTSYYNRQWGFCMSQKQLESLPEDSYQVKIDSELKPGSLTYGEFVVPGKSEEEVLFSCHICHPSLCNDNLSGIALATYIAEFVKSKALHYTYRFLFIPGTIGSITWLSRNEDLLEKIKYGLVLTLLGDSSPFHYKKSRRGDAEIDRIMNWLLEKEEGARLLDFSPYGYDERQFCSPGFNLPVGRLSRKPHGEFPEYHTSADNLDFIQPEHLNRSYEFLLKVISVIEGNKKWINLSPKGEPQLGKRGLYKQVGGMAQQKDYQMAILWILNYSDGNHSLLDIAKKSGIEFSVLNKAAMDLQHASLLKPAS</sequence>
<keyword evidence="6" id="KW-1185">Reference proteome</keyword>
<dbReference type="Proteomes" id="UP000266441">
    <property type="component" value="Unassembled WGS sequence"/>
</dbReference>
<gene>
    <name evidence="5" type="ORF">D1164_08535</name>
</gene>
<dbReference type="EMBL" id="QWET01000005">
    <property type="protein sequence ID" value="RIH65695.1"/>
    <property type="molecule type" value="Genomic_DNA"/>
</dbReference>
<dbReference type="InterPro" id="IPR036388">
    <property type="entry name" value="WH-like_DNA-bd_sf"/>
</dbReference>
<dbReference type="InterPro" id="IPR032589">
    <property type="entry name" value="DUF4910"/>
</dbReference>
<evidence type="ECO:0000259" key="2">
    <source>
        <dbReference type="Pfam" id="PF09940"/>
    </source>
</evidence>
<accession>A0A399D112</accession>
<dbReference type="InterPro" id="IPR032622">
    <property type="entry name" value="UCP01524_HTH"/>
</dbReference>
<evidence type="ECO:0000259" key="4">
    <source>
        <dbReference type="Pfam" id="PF16254"/>
    </source>
</evidence>
<feature type="binding site" evidence="1">
    <location>
        <position position="184"/>
    </location>
    <ligand>
        <name>Zn(2+)</name>
        <dbReference type="ChEBI" id="CHEBI:29105"/>
    </ligand>
</feature>
<dbReference type="Gene3D" id="3.40.630.10">
    <property type="entry name" value="Zn peptidases"/>
    <property type="match status" value="1"/>
</dbReference>
<dbReference type="Gene3D" id="1.10.10.10">
    <property type="entry name" value="Winged helix-like DNA-binding domain superfamily/Winged helix DNA-binding domain"/>
    <property type="match status" value="1"/>
</dbReference>
<dbReference type="InterPro" id="IPR012353">
    <property type="entry name" value="UCP015244"/>
</dbReference>
<evidence type="ECO:0000313" key="6">
    <source>
        <dbReference type="Proteomes" id="UP000266441"/>
    </source>
</evidence>